<accession>A0ABC8RYZ1</accession>
<comment type="caution">
    <text evidence="1">The sequence shown here is derived from an EMBL/GenBank/DDBJ whole genome shotgun (WGS) entry which is preliminary data.</text>
</comment>
<evidence type="ECO:0000313" key="2">
    <source>
        <dbReference type="Proteomes" id="UP001642360"/>
    </source>
</evidence>
<keyword evidence="2" id="KW-1185">Reference proteome</keyword>
<dbReference type="PANTHER" id="PTHR33108:SF32">
    <property type="entry name" value="DUF1677 FAMILY PROTEIN (DUF1677)"/>
    <property type="match status" value="1"/>
</dbReference>
<protein>
    <recommendedName>
        <fullName evidence="3">DUF1677 family protein</fullName>
    </recommendedName>
</protein>
<evidence type="ECO:0008006" key="3">
    <source>
        <dbReference type="Google" id="ProtNLM"/>
    </source>
</evidence>
<proteinExistence type="predicted"/>
<evidence type="ECO:0000313" key="1">
    <source>
        <dbReference type="EMBL" id="CAK9150112.1"/>
    </source>
</evidence>
<reference evidence="1 2" key="1">
    <citation type="submission" date="2024-02" db="EMBL/GenBank/DDBJ databases">
        <authorList>
            <person name="Vignale AGUSTIN F."/>
            <person name="Sosa J E."/>
            <person name="Modenutti C."/>
        </authorList>
    </citation>
    <scope>NUCLEOTIDE SEQUENCE [LARGE SCALE GENOMIC DNA]</scope>
</reference>
<dbReference type="InterPro" id="IPR012876">
    <property type="entry name" value="DUF1677_pln"/>
</dbReference>
<gene>
    <name evidence="1" type="ORF">ILEXP_LOCUS18222</name>
</gene>
<organism evidence="1 2">
    <name type="scientific">Ilex paraguariensis</name>
    <name type="common">yerba mate</name>
    <dbReference type="NCBI Taxonomy" id="185542"/>
    <lineage>
        <taxon>Eukaryota</taxon>
        <taxon>Viridiplantae</taxon>
        <taxon>Streptophyta</taxon>
        <taxon>Embryophyta</taxon>
        <taxon>Tracheophyta</taxon>
        <taxon>Spermatophyta</taxon>
        <taxon>Magnoliopsida</taxon>
        <taxon>eudicotyledons</taxon>
        <taxon>Gunneridae</taxon>
        <taxon>Pentapetalae</taxon>
        <taxon>asterids</taxon>
        <taxon>campanulids</taxon>
        <taxon>Aquifoliales</taxon>
        <taxon>Aquifoliaceae</taxon>
        <taxon>Ilex</taxon>
    </lineage>
</organism>
<sequence length="174" mass="19365">MSTSVMSDAMMMTATESQTATATLTSQMEVDFAKCECCGLTEECTLAYIERIRERHQGKWICGLCAEAVKDEIVRCESERLISTEEALTKHINFCNKFSSSGPPSNPAVHLITVMRHILRRSLDSRRSLKSVPSSPTKNIREIKRTVLARSESCSPTLSLVNDSSYHTAKEATE</sequence>
<dbReference type="AlphaFoldDB" id="A0ABC8RYZ1"/>
<dbReference type="Pfam" id="PF07911">
    <property type="entry name" value="DUF1677"/>
    <property type="match status" value="1"/>
</dbReference>
<dbReference type="PANTHER" id="PTHR33108">
    <property type="entry name" value="OS01G0745000 PROTEIN"/>
    <property type="match status" value="1"/>
</dbReference>
<name>A0ABC8RYZ1_9AQUA</name>
<dbReference type="Proteomes" id="UP001642360">
    <property type="component" value="Unassembled WGS sequence"/>
</dbReference>
<dbReference type="EMBL" id="CAUOFW020001981">
    <property type="protein sequence ID" value="CAK9150112.1"/>
    <property type="molecule type" value="Genomic_DNA"/>
</dbReference>